<dbReference type="EC" id="7.2.1.3" evidence="11"/>
<keyword evidence="5 12" id="KW-0812">Transmembrane</keyword>
<keyword evidence="4" id="KW-0349">Heme</keyword>
<keyword evidence="15" id="KW-1185">Reference proteome</keyword>
<feature type="transmembrane region" description="Helical" evidence="12">
    <location>
        <begin position="58"/>
        <end position="80"/>
    </location>
</feature>
<evidence type="ECO:0000256" key="8">
    <source>
        <dbReference type="ARBA" id="ARBA00022989"/>
    </source>
</evidence>
<dbReference type="Proteomes" id="UP001152320">
    <property type="component" value="Chromosome 2"/>
</dbReference>
<feature type="transmembrane region" description="Helical" evidence="12">
    <location>
        <begin position="100"/>
        <end position="119"/>
    </location>
</feature>
<evidence type="ECO:0000256" key="2">
    <source>
        <dbReference type="ARBA" id="ARBA00004141"/>
    </source>
</evidence>
<evidence type="ECO:0000256" key="1">
    <source>
        <dbReference type="ARBA" id="ARBA00001970"/>
    </source>
</evidence>
<keyword evidence="9" id="KW-0408">Iron</keyword>
<keyword evidence="8 12" id="KW-1133">Transmembrane helix</keyword>
<comment type="caution">
    <text evidence="14">The sequence shown here is derived from an EMBL/GenBank/DDBJ whole genome shotgun (WGS) entry which is preliminary data.</text>
</comment>
<feature type="transmembrane region" description="Helical" evidence="12">
    <location>
        <begin position="131"/>
        <end position="156"/>
    </location>
</feature>
<dbReference type="GO" id="GO:0140575">
    <property type="term" value="F:transmembrane monodehydroascorbate reductase activity"/>
    <property type="evidence" value="ECO:0007669"/>
    <property type="project" value="InterPro"/>
</dbReference>
<dbReference type="Gene3D" id="1.20.120.1770">
    <property type="match status" value="1"/>
</dbReference>
<dbReference type="Pfam" id="PF03188">
    <property type="entry name" value="Cytochrom_B561"/>
    <property type="match status" value="1"/>
</dbReference>
<proteinExistence type="predicted"/>
<dbReference type="GO" id="GO:0046872">
    <property type="term" value="F:metal ion binding"/>
    <property type="evidence" value="ECO:0007669"/>
    <property type="project" value="UniProtKB-KW"/>
</dbReference>
<evidence type="ECO:0000313" key="14">
    <source>
        <dbReference type="EMBL" id="KAJ8046750.1"/>
    </source>
</evidence>
<keyword evidence="7" id="KW-0249">Electron transport</keyword>
<evidence type="ECO:0000256" key="12">
    <source>
        <dbReference type="SAM" id="Phobius"/>
    </source>
</evidence>
<evidence type="ECO:0000256" key="3">
    <source>
        <dbReference type="ARBA" id="ARBA00022448"/>
    </source>
</evidence>
<reference evidence="14" key="1">
    <citation type="submission" date="2021-10" db="EMBL/GenBank/DDBJ databases">
        <title>Tropical sea cucumber genome reveals ecological adaptation and Cuvierian tubules defense mechanism.</title>
        <authorList>
            <person name="Chen T."/>
        </authorList>
    </citation>
    <scope>NUCLEOTIDE SEQUENCE</scope>
    <source>
        <strain evidence="14">Nanhai2018</strain>
        <tissue evidence="14">Muscle</tissue>
    </source>
</reference>
<dbReference type="AlphaFoldDB" id="A0A9Q1CKV1"/>
<feature type="transmembrane region" description="Helical" evidence="12">
    <location>
        <begin position="204"/>
        <end position="225"/>
    </location>
</feature>
<evidence type="ECO:0000256" key="10">
    <source>
        <dbReference type="ARBA" id="ARBA00023136"/>
    </source>
</evidence>
<comment type="subcellular location">
    <subcellularLocation>
        <location evidence="2">Membrane</location>
        <topology evidence="2">Multi-pass membrane protein</topology>
    </subcellularLocation>
</comment>
<comment type="cofactor">
    <cofactor evidence="1">
        <name>heme b</name>
        <dbReference type="ChEBI" id="CHEBI:60344"/>
    </cofactor>
</comment>
<dbReference type="PANTHER" id="PTHR15422:SF45">
    <property type="entry name" value="CYTOCHROME B561 DOMAIN-CONTAINING PROTEIN"/>
    <property type="match status" value="1"/>
</dbReference>
<dbReference type="InterPro" id="IPR006593">
    <property type="entry name" value="Cyt_b561/ferric_Rdtase_TM"/>
</dbReference>
<accession>A0A9Q1CKV1</accession>
<keyword evidence="10 12" id="KW-0472">Membrane</keyword>
<gene>
    <name evidence="14" type="ORF">HOLleu_05529</name>
</gene>
<evidence type="ECO:0000256" key="4">
    <source>
        <dbReference type="ARBA" id="ARBA00022617"/>
    </source>
</evidence>
<dbReference type="OrthoDB" id="432881at2759"/>
<feature type="transmembrane region" description="Helical" evidence="12">
    <location>
        <begin position="32"/>
        <end position="52"/>
    </location>
</feature>
<name>A0A9Q1CKV1_HOLLE</name>
<dbReference type="EMBL" id="JAIZAY010000002">
    <property type="protein sequence ID" value="KAJ8046750.1"/>
    <property type="molecule type" value="Genomic_DNA"/>
</dbReference>
<dbReference type="InterPro" id="IPR045150">
    <property type="entry name" value="CYB561D1/2"/>
</dbReference>
<dbReference type="PANTHER" id="PTHR15422">
    <property type="entry name" value="OS05G0565100 PROTEIN"/>
    <property type="match status" value="1"/>
</dbReference>
<dbReference type="GO" id="GO:0016020">
    <property type="term" value="C:membrane"/>
    <property type="evidence" value="ECO:0007669"/>
    <property type="project" value="UniProtKB-SubCell"/>
</dbReference>
<keyword evidence="6" id="KW-0479">Metal-binding</keyword>
<feature type="transmembrane region" description="Helical" evidence="12">
    <location>
        <begin position="177"/>
        <end position="198"/>
    </location>
</feature>
<keyword evidence="3" id="KW-0813">Transport</keyword>
<sequence>MAENDKDSSQPLSSSVPSLDTKSFRAEVADTLGMVSHISAIVLTGYVIYLAWPFPNLFSWHPVLMTLAFAFLMTEAILFFSPESSLVPKAQRPTKVNYHVATMIAAIVCGFSGFTIIYINKNNSNKDHFTSWHGTFGLIVVCYMCVQATGGVITRYPKLLASKLKPAKLKLYHATSGLFLFILVCATFVLALFSNWFVTNSSDLGWYICLMVIALLSLMVMNQVTTEYVPRAFKKPSQQY</sequence>
<feature type="domain" description="Cytochrome b561" evidence="13">
    <location>
        <begin position="28"/>
        <end position="229"/>
    </location>
</feature>
<protein>
    <recommendedName>
        <fullName evidence="11">ascorbate ferrireductase (transmembrane)</fullName>
        <ecNumber evidence="11">7.2.1.3</ecNumber>
    </recommendedName>
</protein>
<evidence type="ECO:0000256" key="11">
    <source>
        <dbReference type="ARBA" id="ARBA00024225"/>
    </source>
</evidence>
<dbReference type="CDD" id="cd08761">
    <property type="entry name" value="Cyt_b561_CYB561D2_like"/>
    <property type="match status" value="1"/>
</dbReference>
<organism evidence="14 15">
    <name type="scientific">Holothuria leucospilota</name>
    <name type="common">Black long sea cucumber</name>
    <name type="synonym">Mertensiothuria leucospilota</name>
    <dbReference type="NCBI Taxonomy" id="206669"/>
    <lineage>
        <taxon>Eukaryota</taxon>
        <taxon>Metazoa</taxon>
        <taxon>Echinodermata</taxon>
        <taxon>Eleutherozoa</taxon>
        <taxon>Echinozoa</taxon>
        <taxon>Holothuroidea</taxon>
        <taxon>Aspidochirotacea</taxon>
        <taxon>Aspidochirotida</taxon>
        <taxon>Holothuriidae</taxon>
        <taxon>Holothuria</taxon>
    </lineage>
</organism>
<dbReference type="SMART" id="SM00665">
    <property type="entry name" value="B561"/>
    <property type="match status" value="1"/>
</dbReference>
<evidence type="ECO:0000313" key="15">
    <source>
        <dbReference type="Proteomes" id="UP001152320"/>
    </source>
</evidence>
<dbReference type="GO" id="GO:0140571">
    <property type="term" value="F:transmembrane ascorbate ferrireductase activity"/>
    <property type="evidence" value="ECO:0007669"/>
    <property type="project" value="UniProtKB-EC"/>
</dbReference>
<evidence type="ECO:0000256" key="6">
    <source>
        <dbReference type="ARBA" id="ARBA00022723"/>
    </source>
</evidence>
<evidence type="ECO:0000256" key="7">
    <source>
        <dbReference type="ARBA" id="ARBA00022982"/>
    </source>
</evidence>
<evidence type="ECO:0000259" key="13">
    <source>
        <dbReference type="PROSITE" id="PS50939"/>
    </source>
</evidence>
<evidence type="ECO:0000256" key="5">
    <source>
        <dbReference type="ARBA" id="ARBA00022692"/>
    </source>
</evidence>
<dbReference type="PROSITE" id="PS50939">
    <property type="entry name" value="CYTOCHROME_B561"/>
    <property type="match status" value="1"/>
</dbReference>
<evidence type="ECO:0000256" key="9">
    <source>
        <dbReference type="ARBA" id="ARBA00023004"/>
    </source>
</evidence>